<sequence>MTVRVLQTKEGNPLRVTVDERNRMIQFVQFNDEVFDEVHMHITTFAAICKAFNVDEAELDKLYTLEPVWPEGEL</sequence>
<reference evidence="1 2" key="1">
    <citation type="submission" date="2019-10" db="EMBL/GenBank/DDBJ databases">
        <title>Isolation and characterisation of a new family of globally distributed lytic roseophage, the Naomivirus.</title>
        <authorList>
            <person name="Rihtman B."/>
            <person name="Puxty R.J."/>
            <person name="Hapeshi A."/>
            <person name="Zhan Y."/>
            <person name="Michinevski S."/>
            <person name="Waterfield N.R."/>
            <person name="Chen F."/>
            <person name="Millard A.D."/>
            <person name="Scanlan D.J."/>
            <person name="Chen Y."/>
        </authorList>
    </citation>
    <scope>NUCLEOTIDE SEQUENCE [LARGE SCALE GENOMIC DNA]</scope>
</reference>
<protein>
    <submittedName>
        <fullName evidence="1">Uncharacterized protein</fullName>
    </submittedName>
</protein>
<evidence type="ECO:0000313" key="1">
    <source>
        <dbReference type="EMBL" id="QGH74638.1"/>
    </source>
</evidence>
<gene>
    <name evidence="1" type="ORF">DSS3VP1_00070</name>
</gene>
<name>A0A7S5FXE4_9CAUD</name>
<proteinExistence type="predicted"/>
<dbReference type="Proteomes" id="UP000594402">
    <property type="component" value="Segment"/>
</dbReference>
<organism evidence="1 2">
    <name type="scientific">Bacteriophage DSS3_VP1</name>
    <dbReference type="NCBI Taxonomy" id="2664196"/>
    <lineage>
        <taxon>Viruses</taxon>
        <taxon>Duplodnaviria</taxon>
        <taxon>Heunggongvirae</taxon>
        <taxon>Uroviricota</taxon>
        <taxon>Caudoviricetes</taxon>
        <taxon>Naomviridae</taxon>
        <taxon>Noahvirus</taxon>
        <taxon>Noahvirus arc</taxon>
    </lineage>
</organism>
<evidence type="ECO:0000313" key="2">
    <source>
        <dbReference type="Proteomes" id="UP000594402"/>
    </source>
</evidence>
<keyword evidence="2" id="KW-1185">Reference proteome</keyword>
<dbReference type="EMBL" id="MN602266">
    <property type="protein sequence ID" value="QGH74638.1"/>
    <property type="molecule type" value="Genomic_DNA"/>
</dbReference>
<accession>A0A7S5FXE4</accession>